<protein>
    <submittedName>
        <fullName evidence="2">Short chain dehydrogenase</fullName>
    </submittedName>
</protein>
<evidence type="ECO:0000313" key="2">
    <source>
        <dbReference type="EMBL" id="OUE26827.1"/>
    </source>
</evidence>
<dbReference type="PANTHER" id="PTHR43689">
    <property type="entry name" value="HYDROLASE"/>
    <property type="match status" value="1"/>
</dbReference>
<dbReference type="Pfam" id="PF12146">
    <property type="entry name" value="Hydrolase_4"/>
    <property type="match status" value="1"/>
</dbReference>
<proteinExistence type="predicted"/>
<sequence>MDRAAAARVAPLALDHGGRIIRGWEHGTVRPGAPAALLVHGFSDSGTGGHGLWVLVARALAASGTAARAYDRLGHGVSDGDLADVRLLDEVDQVTEMIRALAQDAGGPVHVVAHSLGGVESALAAARVPELVASLTLWSPAGVVVDDITEHGRVMSVPLAVARERGVVDIAGMGLGLGFPDEVLAGVDVYGPVSGYPGPVDVVHGTADEIVPVAYGARYGELMPGASFTPVEGADHGWSSVDLRAMLVARLLAHVARVSGSSASGASESAQPGRRAAGRNGGVLAPFALPVPLAARVPGVLLRRADAADLDALMTLLADDPVSASRGDRADAADADLYRSALARIVADPANDLLVATDADGTLVATMQLTLIPGMARRGASRLQVEAVRVRSDLRSSGIGGAMMRWVADAAAPALGAALVQLTSGAARVDAHRFYERLGYARSHVGFKLGILAATPPAPAP</sequence>
<dbReference type="InterPro" id="IPR016181">
    <property type="entry name" value="Acyl_CoA_acyltransferase"/>
</dbReference>
<dbReference type="SUPFAM" id="SSF55729">
    <property type="entry name" value="Acyl-CoA N-acyltransferases (Nat)"/>
    <property type="match status" value="1"/>
</dbReference>
<reference evidence="2 3" key="1">
    <citation type="submission" date="2016-08" db="EMBL/GenBank/DDBJ databases">
        <title>Genome sequence of Clavibacter michiganensis spp strain CFBP8017.</title>
        <authorList>
            <person name="Thapa S.P."/>
            <person name="Coaker G."/>
            <person name="Jacques M.-A."/>
        </authorList>
    </citation>
    <scope>NUCLEOTIDE SEQUENCE [LARGE SCALE GENOMIC DNA]</scope>
    <source>
        <strain evidence="2">CFBP8017</strain>
    </source>
</reference>
<gene>
    <name evidence="2" type="ORF">BFL36_03395</name>
</gene>
<dbReference type="InterPro" id="IPR000182">
    <property type="entry name" value="GNAT_dom"/>
</dbReference>
<dbReference type="SUPFAM" id="SSF53474">
    <property type="entry name" value="alpha/beta-Hydrolases"/>
    <property type="match status" value="1"/>
</dbReference>
<dbReference type="PROSITE" id="PS51186">
    <property type="entry name" value="GNAT"/>
    <property type="match status" value="1"/>
</dbReference>
<dbReference type="GO" id="GO:0016747">
    <property type="term" value="F:acyltransferase activity, transferring groups other than amino-acyl groups"/>
    <property type="evidence" value="ECO:0007669"/>
    <property type="project" value="InterPro"/>
</dbReference>
<dbReference type="Proteomes" id="UP000195011">
    <property type="component" value="Unassembled WGS sequence"/>
</dbReference>
<evidence type="ECO:0000259" key="1">
    <source>
        <dbReference type="PROSITE" id="PS51186"/>
    </source>
</evidence>
<feature type="domain" description="N-acetyltransferase" evidence="1">
    <location>
        <begin position="300"/>
        <end position="459"/>
    </location>
</feature>
<accession>A0A251YRD9</accession>
<dbReference type="Pfam" id="PF00583">
    <property type="entry name" value="Acetyltransf_1"/>
    <property type="match status" value="1"/>
</dbReference>
<dbReference type="Gene3D" id="3.40.630.30">
    <property type="match status" value="1"/>
</dbReference>
<dbReference type="InterPro" id="IPR022742">
    <property type="entry name" value="Hydrolase_4"/>
</dbReference>
<evidence type="ECO:0000313" key="3">
    <source>
        <dbReference type="Proteomes" id="UP000195011"/>
    </source>
</evidence>
<dbReference type="InterPro" id="IPR029058">
    <property type="entry name" value="AB_hydrolase_fold"/>
</dbReference>
<dbReference type="EMBL" id="MDJY01000021">
    <property type="protein sequence ID" value="OUE26827.1"/>
    <property type="molecule type" value="Genomic_DNA"/>
</dbReference>
<dbReference type="AlphaFoldDB" id="A0A251YRD9"/>
<comment type="caution">
    <text evidence="2">The sequence shown here is derived from an EMBL/GenBank/DDBJ whole genome shotgun (WGS) entry which is preliminary data.</text>
</comment>
<organism evidence="2 3">
    <name type="scientific">Clavibacter michiganensis</name>
    <dbReference type="NCBI Taxonomy" id="28447"/>
    <lineage>
        <taxon>Bacteria</taxon>
        <taxon>Bacillati</taxon>
        <taxon>Actinomycetota</taxon>
        <taxon>Actinomycetes</taxon>
        <taxon>Micrococcales</taxon>
        <taxon>Microbacteriaceae</taxon>
        <taxon>Clavibacter</taxon>
    </lineage>
</organism>
<dbReference type="Gene3D" id="3.40.50.1820">
    <property type="entry name" value="alpha/beta hydrolase"/>
    <property type="match status" value="1"/>
</dbReference>
<dbReference type="PANTHER" id="PTHR43689:SF8">
    <property type="entry name" value="ALPHA_BETA-HYDROLASES SUPERFAMILY PROTEIN"/>
    <property type="match status" value="1"/>
</dbReference>
<name>A0A251YRD9_9MICO</name>